<dbReference type="Proteomes" id="UP001499993">
    <property type="component" value="Unassembled WGS sequence"/>
</dbReference>
<reference evidence="3" key="1">
    <citation type="journal article" date="2019" name="Int. J. Syst. Evol. Microbiol.">
        <title>The Global Catalogue of Microorganisms (GCM) 10K type strain sequencing project: providing services to taxonomists for standard genome sequencing and annotation.</title>
        <authorList>
            <consortium name="The Broad Institute Genomics Platform"/>
            <consortium name="The Broad Institute Genome Sequencing Center for Infectious Disease"/>
            <person name="Wu L."/>
            <person name="Ma J."/>
        </authorList>
    </citation>
    <scope>NUCLEOTIDE SEQUENCE [LARGE SCALE GENOMIC DNA]</scope>
    <source>
        <strain evidence="3">JCM 18123</strain>
    </source>
</reference>
<gene>
    <name evidence="2" type="ORF">GCM10023224_09700</name>
</gene>
<evidence type="ECO:0000313" key="3">
    <source>
        <dbReference type="Proteomes" id="UP001499993"/>
    </source>
</evidence>
<accession>A0ABP9G7I6</accession>
<dbReference type="InterPro" id="IPR012349">
    <property type="entry name" value="Split_barrel_FMN-bd"/>
</dbReference>
<comment type="caution">
    <text evidence="2">The sequence shown here is derived from an EMBL/GenBank/DDBJ whole genome shotgun (WGS) entry which is preliminary data.</text>
</comment>
<dbReference type="Pfam" id="PF01243">
    <property type="entry name" value="PNPOx_N"/>
    <property type="match status" value="1"/>
</dbReference>
<dbReference type="SUPFAM" id="SSF50475">
    <property type="entry name" value="FMN-binding split barrel"/>
    <property type="match status" value="1"/>
</dbReference>
<evidence type="ECO:0000313" key="2">
    <source>
        <dbReference type="EMBL" id="GAA4931732.1"/>
    </source>
</evidence>
<dbReference type="InterPro" id="IPR011576">
    <property type="entry name" value="Pyridox_Oxase_N"/>
</dbReference>
<protein>
    <recommendedName>
        <fullName evidence="1">Pyridoxamine 5'-phosphate oxidase N-terminal domain-containing protein</fullName>
    </recommendedName>
</protein>
<organism evidence="2 3">
    <name type="scientific">Streptomonospora halophila</name>
    <dbReference type="NCBI Taxonomy" id="427369"/>
    <lineage>
        <taxon>Bacteria</taxon>
        <taxon>Bacillati</taxon>
        <taxon>Actinomycetota</taxon>
        <taxon>Actinomycetes</taxon>
        <taxon>Streptosporangiales</taxon>
        <taxon>Nocardiopsidaceae</taxon>
        <taxon>Streptomonospora</taxon>
    </lineage>
</organism>
<evidence type="ECO:0000259" key="1">
    <source>
        <dbReference type="Pfam" id="PF01243"/>
    </source>
</evidence>
<dbReference type="Gene3D" id="2.30.110.10">
    <property type="entry name" value="Electron Transport, Fmn-binding Protein, Chain A"/>
    <property type="match status" value="1"/>
</dbReference>
<feature type="domain" description="Pyridoxamine 5'-phosphate oxidase N-terminal" evidence="1">
    <location>
        <begin position="50"/>
        <end position="168"/>
    </location>
</feature>
<dbReference type="EMBL" id="BAABIK010000003">
    <property type="protein sequence ID" value="GAA4931732.1"/>
    <property type="molecule type" value="Genomic_DNA"/>
</dbReference>
<keyword evidence="3" id="KW-1185">Reference proteome</keyword>
<proteinExistence type="predicted"/>
<sequence>MYETSTELGDLQDLLDRSLGGAGAHLRSIYQADGDNPSTLTAEQTARALTGMCTLALATVTAAGEPRISGVDGHFLHGRWVVGTERSSAKARHLAARPAVSAAHIRGDDLGVFTHGTAVPITPPDAADPEAAGWPAVLEHLVAHYGETPMNWGDVVYYRIDPHWMTAYCPDPAKVLTQP</sequence>
<dbReference type="RefSeq" id="WP_344141946.1">
    <property type="nucleotide sequence ID" value="NZ_BAABIK010000003.1"/>
</dbReference>
<name>A0ABP9G7I6_9ACTN</name>